<dbReference type="SUPFAM" id="SSF52540">
    <property type="entry name" value="P-loop containing nucleoside triphosphate hydrolases"/>
    <property type="match status" value="1"/>
</dbReference>
<evidence type="ECO:0000313" key="2">
    <source>
        <dbReference type="Proteomes" id="UP000321577"/>
    </source>
</evidence>
<dbReference type="RefSeq" id="WP_146850067.1">
    <property type="nucleotide sequence ID" value="NZ_BKAG01000010.1"/>
</dbReference>
<evidence type="ECO:0008006" key="3">
    <source>
        <dbReference type="Google" id="ProtNLM"/>
    </source>
</evidence>
<sequence length="372" mass="43150">MKSRLFIHIGTHKTGSTAIQRALKAGEKECLGEGLVRLNCHELLTKREWSPKDNSELQFWLRHNRERHSGASHRFLISSECLSGDPMTGYDNAPMLASRLRELTRDFDVKIIVFLRRQDDFIESLYTQKIHEGNSMTFGDFLDGIDPETMNWHKLLESYALQFGRENIITRVYHKDCYPKPQDIIVDFCKMIGLRPEVLKHRLQTVRNQGFSMEAVEMARMCNPSLDPVRRKQLRQMLQVASAKPVFQSYSYLDLEARRKILSVHEDSNDRVRRDYMPAGDDSGLFPRPDEPESPALISSETALTVNLVKALLEFKEAENRSGLLRLAMKLERRWHHLRQRWSRRGGRTSTAIPVVMQARPPLRPKVLEKQA</sequence>
<comment type="caution">
    <text evidence="1">The sequence shown here is derived from an EMBL/GenBank/DDBJ whole genome shotgun (WGS) entry which is preliminary data.</text>
</comment>
<dbReference type="Gene3D" id="3.40.50.300">
    <property type="entry name" value="P-loop containing nucleotide triphosphate hydrolases"/>
    <property type="match status" value="1"/>
</dbReference>
<keyword evidence="2" id="KW-1185">Reference proteome</keyword>
<protein>
    <recommendedName>
        <fullName evidence="3">Sulfotransferase domain-containing protein</fullName>
    </recommendedName>
</protein>
<evidence type="ECO:0000313" key="1">
    <source>
        <dbReference type="EMBL" id="GEP42469.1"/>
    </source>
</evidence>
<dbReference type="InterPro" id="IPR027417">
    <property type="entry name" value="P-loop_NTPase"/>
</dbReference>
<proteinExistence type="predicted"/>
<accession>A0A512M6U5</accession>
<organism evidence="1 2">
    <name type="scientific">Brevifollis gellanilyticus</name>
    <dbReference type="NCBI Taxonomy" id="748831"/>
    <lineage>
        <taxon>Bacteria</taxon>
        <taxon>Pseudomonadati</taxon>
        <taxon>Verrucomicrobiota</taxon>
        <taxon>Verrucomicrobiia</taxon>
        <taxon>Verrucomicrobiales</taxon>
        <taxon>Verrucomicrobiaceae</taxon>
    </lineage>
</organism>
<dbReference type="AlphaFoldDB" id="A0A512M6U5"/>
<dbReference type="Proteomes" id="UP000321577">
    <property type="component" value="Unassembled WGS sequence"/>
</dbReference>
<reference evidence="1 2" key="1">
    <citation type="submission" date="2019-07" db="EMBL/GenBank/DDBJ databases">
        <title>Whole genome shotgun sequence of Brevifollis gellanilyticus NBRC 108608.</title>
        <authorList>
            <person name="Hosoyama A."/>
            <person name="Uohara A."/>
            <person name="Ohji S."/>
            <person name="Ichikawa N."/>
        </authorList>
    </citation>
    <scope>NUCLEOTIDE SEQUENCE [LARGE SCALE GENOMIC DNA]</scope>
    <source>
        <strain evidence="1 2">NBRC 108608</strain>
    </source>
</reference>
<name>A0A512M6U5_9BACT</name>
<gene>
    <name evidence="1" type="ORF">BGE01nite_17600</name>
</gene>
<dbReference type="EMBL" id="BKAG01000010">
    <property type="protein sequence ID" value="GEP42469.1"/>
    <property type="molecule type" value="Genomic_DNA"/>
</dbReference>
<dbReference type="OrthoDB" id="565403at2"/>